<proteinExistence type="predicted"/>
<sequence>MPLIIRWEPIILQLLLGKSMSLQTIIKEMRKHVLEMGFQNKYEKKKLGNMTTTHCYHAYAFSFGCLGPHQFCLYLHVCHKGGRH</sequence>
<accession>A0A2P2MY26</accession>
<protein>
    <submittedName>
        <fullName evidence="1">Uncharacterized protein</fullName>
    </submittedName>
</protein>
<organism evidence="1">
    <name type="scientific">Rhizophora mucronata</name>
    <name type="common">Asiatic mangrove</name>
    <dbReference type="NCBI Taxonomy" id="61149"/>
    <lineage>
        <taxon>Eukaryota</taxon>
        <taxon>Viridiplantae</taxon>
        <taxon>Streptophyta</taxon>
        <taxon>Embryophyta</taxon>
        <taxon>Tracheophyta</taxon>
        <taxon>Spermatophyta</taxon>
        <taxon>Magnoliopsida</taxon>
        <taxon>eudicotyledons</taxon>
        <taxon>Gunneridae</taxon>
        <taxon>Pentapetalae</taxon>
        <taxon>rosids</taxon>
        <taxon>fabids</taxon>
        <taxon>Malpighiales</taxon>
        <taxon>Rhizophoraceae</taxon>
        <taxon>Rhizophora</taxon>
    </lineage>
</organism>
<evidence type="ECO:0000313" key="1">
    <source>
        <dbReference type="EMBL" id="MBX35130.1"/>
    </source>
</evidence>
<reference evidence="1" key="1">
    <citation type="submission" date="2018-02" db="EMBL/GenBank/DDBJ databases">
        <title>Rhizophora mucronata_Transcriptome.</title>
        <authorList>
            <person name="Meera S.P."/>
            <person name="Sreeshan A."/>
            <person name="Augustine A."/>
        </authorList>
    </citation>
    <scope>NUCLEOTIDE SEQUENCE</scope>
    <source>
        <tissue evidence="1">Leaf</tissue>
    </source>
</reference>
<dbReference type="EMBL" id="GGEC01054646">
    <property type="protein sequence ID" value="MBX35130.1"/>
    <property type="molecule type" value="Transcribed_RNA"/>
</dbReference>
<dbReference type="AlphaFoldDB" id="A0A2P2MY26"/>
<name>A0A2P2MY26_RHIMU</name>